<feature type="transmembrane region" description="Helical" evidence="1">
    <location>
        <begin position="332"/>
        <end position="353"/>
    </location>
</feature>
<dbReference type="AlphaFoldDB" id="A0A7X2PBF6"/>
<comment type="caution">
    <text evidence="2">The sequence shown here is derived from an EMBL/GenBank/DDBJ whole genome shotgun (WGS) entry which is preliminary data.</text>
</comment>
<feature type="transmembrane region" description="Helical" evidence="1">
    <location>
        <begin position="284"/>
        <end position="312"/>
    </location>
</feature>
<sequence>MKRSMIIKRYLFTASKKERARTIRIILGLIFSTMVLVCVLSIMDHLQNGRFSYIKKIRSFPVVIKAEKEFDIAELSNRFYDEAIVFQYKTGEGLLKIGSGEYAVSIRYIDSSYEGGLVLKGDKGKELLIPYRVFLANRSNQVTITTIEKGKVARIAPKNKTYSSFGLFQTSLGSEFDNSTIFLPLEDAPIDAPTYIAFIPFSISEEELINKASELNLGRVITWQESESSLYGAMLLEKNVMSILLMSLFVIIAVQVFQNASAFSLVKKNELATLYFIGYTKLDIALIASGVSFLMSFISFVIGSLCAKLFLYFVRYGVPALGNEAIKIDLSIIPLVFIIFTTYSIFVYVYSFLRMLKQDLLREVVNAI</sequence>
<dbReference type="RefSeq" id="WP_154424586.1">
    <property type="nucleotide sequence ID" value="NZ_VUNN01000003.1"/>
</dbReference>
<evidence type="ECO:0000313" key="3">
    <source>
        <dbReference type="Proteomes" id="UP000460549"/>
    </source>
</evidence>
<reference evidence="2 3" key="1">
    <citation type="submission" date="2019-08" db="EMBL/GenBank/DDBJ databases">
        <title>In-depth cultivation of the pig gut microbiome towards novel bacterial diversity and tailored functional studies.</title>
        <authorList>
            <person name="Wylensek D."/>
            <person name="Hitch T.C.A."/>
            <person name="Clavel T."/>
        </authorList>
    </citation>
    <scope>NUCLEOTIDE SEQUENCE [LARGE SCALE GENOMIC DNA]</scope>
    <source>
        <strain evidence="2 3">NM-380-WT-3C1</strain>
    </source>
</reference>
<feature type="transmembrane region" description="Helical" evidence="1">
    <location>
        <begin position="21"/>
        <end position="43"/>
    </location>
</feature>
<keyword evidence="1" id="KW-0812">Transmembrane</keyword>
<feature type="transmembrane region" description="Helical" evidence="1">
    <location>
        <begin position="240"/>
        <end position="263"/>
    </location>
</feature>
<evidence type="ECO:0000313" key="2">
    <source>
        <dbReference type="EMBL" id="MSU05687.1"/>
    </source>
</evidence>
<keyword evidence="1" id="KW-0472">Membrane</keyword>
<evidence type="ECO:0008006" key="4">
    <source>
        <dbReference type="Google" id="ProtNLM"/>
    </source>
</evidence>
<protein>
    <recommendedName>
        <fullName evidence="4">ABC3 transporter permease protein domain-containing protein</fullName>
    </recommendedName>
</protein>
<proteinExistence type="predicted"/>
<accession>A0A7X2PBF6</accession>
<keyword evidence="3" id="KW-1185">Reference proteome</keyword>
<evidence type="ECO:0000256" key="1">
    <source>
        <dbReference type="SAM" id="Phobius"/>
    </source>
</evidence>
<name>A0A7X2PBF6_9SPIO</name>
<organism evidence="2 3">
    <name type="scientific">Bullifex porci</name>
    <dbReference type="NCBI Taxonomy" id="2606638"/>
    <lineage>
        <taxon>Bacteria</taxon>
        <taxon>Pseudomonadati</taxon>
        <taxon>Spirochaetota</taxon>
        <taxon>Spirochaetia</taxon>
        <taxon>Spirochaetales</taxon>
        <taxon>Spirochaetaceae</taxon>
        <taxon>Bullifex</taxon>
    </lineage>
</organism>
<keyword evidence="1" id="KW-1133">Transmembrane helix</keyword>
<dbReference type="EMBL" id="VUNN01000003">
    <property type="protein sequence ID" value="MSU05687.1"/>
    <property type="molecule type" value="Genomic_DNA"/>
</dbReference>
<gene>
    <name evidence="2" type="ORF">FYJ80_02680</name>
</gene>
<dbReference type="Proteomes" id="UP000460549">
    <property type="component" value="Unassembled WGS sequence"/>
</dbReference>